<feature type="compositionally biased region" description="Low complexity" evidence="3">
    <location>
        <begin position="228"/>
        <end position="239"/>
    </location>
</feature>
<dbReference type="InterPro" id="IPR009071">
    <property type="entry name" value="HMG_box_dom"/>
</dbReference>
<name>A0A507CEM8_9FUNG</name>
<evidence type="ECO:0000259" key="4">
    <source>
        <dbReference type="PROSITE" id="PS50118"/>
    </source>
</evidence>
<dbReference type="SMART" id="SM00398">
    <property type="entry name" value="HMG"/>
    <property type="match status" value="1"/>
</dbReference>
<dbReference type="EMBL" id="QEAO01000004">
    <property type="protein sequence ID" value="TPX36486.1"/>
    <property type="molecule type" value="Genomic_DNA"/>
</dbReference>
<dbReference type="PANTHER" id="PTHR48112:SF22">
    <property type="entry name" value="MITOCHONDRIAL TRANSCRIPTION FACTOR A, ISOFORM B"/>
    <property type="match status" value="1"/>
</dbReference>
<proteinExistence type="predicted"/>
<feature type="compositionally biased region" description="Basic and acidic residues" evidence="3">
    <location>
        <begin position="170"/>
        <end position="182"/>
    </location>
</feature>
<dbReference type="AlphaFoldDB" id="A0A507CEM8"/>
<protein>
    <recommendedName>
        <fullName evidence="4">HMG box domain-containing protein</fullName>
    </recommendedName>
</protein>
<evidence type="ECO:0000313" key="5">
    <source>
        <dbReference type="EMBL" id="TPX36486.1"/>
    </source>
</evidence>
<dbReference type="InterPro" id="IPR050342">
    <property type="entry name" value="HMGB"/>
</dbReference>
<dbReference type="STRING" id="1806994.A0A507CEM8"/>
<evidence type="ECO:0000256" key="2">
    <source>
        <dbReference type="PROSITE-ProRule" id="PRU00267"/>
    </source>
</evidence>
<dbReference type="Proteomes" id="UP000319731">
    <property type="component" value="Unassembled WGS sequence"/>
</dbReference>
<feature type="DNA-binding region" description="HMG box" evidence="2">
    <location>
        <begin position="160"/>
        <end position="228"/>
    </location>
</feature>
<dbReference type="InterPro" id="IPR036910">
    <property type="entry name" value="HMG_box_dom_sf"/>
</dbReference>
<evidence type="ECO:0000256" key="3">
    <source>
        <dbReference type="SAM" id="MobiDB-lite"/>
    </source>
</evidence>
<dbReference type="Pfam" id="PF00505">
    <property type="entry name" value="HMG_box"/>
    <property type="match status" value="1"/>
</dbReference>
<feature type="region of interest" description="Disordered" evidence="3">
    <location>
        <begin position="132"/>
        <end position="185"/>
    </location>
</feature>
<dbReference type="Gene3D" id="1.10.30.10">
    <property type="entry name" value="High mobility group box domain"/>
    <property type="match status" value="1"/>
</dbReference>
<dbReference type="GO" id="GO:0003677">
    <property type="term" value="F:DNA binding"/>
    <property type="evidence" value="ECO:0007669"/>
    <property type="project" value="UniProtKB-UniRule"/>
</dbReference>
<dbReference type="GeneID" id="42002469"/>
<feature type="domain" description="HMG box" evidence="4">
    <location>
        <begin position="160"/>
        <end position="228"/>
    </location>
</feature>
<dbReference type="SUPFAM" id="SSF47095">
    <property type="entry name" value="HMG-box"/>
    <property type="match status" value="1"/>
</dbReference>
<dbReference type="PANTHER" id="PTHR48112">
    <property type="entry name" value="HIGH MOBILITY GROUP PROTEIN DSP1"/>
    <property type="match status" value="1"/>
</dbReference>
<reference evidence="5 6" key="1">
    <citation type="journal article" date="2019" name="Sci. Rep.">
        <title>Comparative genomics of chytrid fungi reveal insights into the obligate biotrophic and pathogenic lifestyle of Synchytrium endobioticum.</title>
        <authorList>
            <person name="van de Vossenberg B.T.L.H."/>
            <person name="Warris S."/>
            <person name="Nguyen H.D.T."/>
            <person name="van Gent-Pelzer M.P.E."/>
            <person name="Joly D.L."/>
            <person name="van de Geest H.C."/>
            <person name="Bonants P.J.M."/>
            <person name="Smith D.S."/>
            <person name="Levesque C.A."/>
            <person name="van der Lee T.A.J."/>
        </authorList>
    </citation>
    <scope>NUCLEOTIDE SEQUENCE [LARGE SCALE GENOMIC DNA]</scope>
    <source>
        <strain evidence="5 6">JEL517</strain>
    </source>
</reference>
<comment type="caution">
    <text evidence="5">The sequence shown here is derived from an EMBL/GenBank/DDBJ whole genome shotgun (WGS) entry which is preliminary data.</text>
</comment>
<feature type="region of interest" description="Disordered" evidence="3">
    <location>
        <begin position="217"/>
        <end position="239"/>
    </location>
</feature>
<organism evidence="5 6">
    <name type="scientific">Synchytrium microbalum</name>
    <dbReference type="NCBI Taxonomy" id="1806994"/>
    <lineage>
        <taxon>Eukaryota</taxon>
        <taxon>Fungi</taxon>
        <taxon>Fungi incertae sedis</taxon>
        <taxon>Chytridiomycota</taxon>
        <taxon>Chytridiomycota incertae sedis</taxon>
        <taxon>Chytridiomycetes</taxon>
        <taxon>Synchytriales</taxon>
        <taxon>Synchytriaceae</taxon>
        <taxon>Synchytrium</taxon>
    </lineage>
</organism>
<keyword evidence="2" id="KW-0539">Nucleus</keyword>
<dbReference type="RefSeq" id="XP_031026700.1">
    <property type="nucleotide sequence ID" value="XM_031167172.1"/>
</dbReference>
<accession>A0A507CEM8</accession>
<evidence type="ECO:0000313" key="6">
    <source>
        <dbReference type="Proteomes" id="UP000319731"/>
    </source>
</evidence>
<dbReference type="PRINTS" id="PR00886">
    <property type="entry name" value="HIGHMOBLTY12"/>
</dbReference>
<sequence>MSYAHLFKATGIVPTVPTVPIIIAGDFNLSAVSLKKGVVGKWTNKDTPKWVRDWWQTADVKLITPTEWRLLDSNTSCTAPTRQMDYMLLINPKGCDWDINVTVEPAMRHNDTSNNCCHPLVAFNLEISKKPAKSENAEESIRPLKKDTKKSKKDKDPNAPKKPLNAFMHFSRESRPKIKEDNPDATFGDIGKLLGAAWKKLSDTAKEPFEALSKADRARFDKAKAENSISKGSASSSRA</sequence>
<keyword evidence="1 2" id="KW-0238">DNA-binding</keyword>
<gene>
    <name evidence="5" type="ORF">SmJEL517_g01244</name>
</gene>
<evidence type="ECO:0000256" key="1">
    <source>
        <dbReference type="ARBA" id="ARBA00023125"/>
    </source>
</evidence>
<keyword evidence="6" id="KW-1185">Reference proteome</keyword>
<dbReference type="GO" id="GO:0005634">
    <property type="term" value="C:nucleus"/>
    <property type="evidence" value="ECO:0007669"/>
    <property type="project" value="UniProtKB-UniRule"/>
</dbReference>
<dbReference type="CDD" id="cd01390">
    <property type="entry name" value="HMG-box_NHP6-like"/>
    <property type="match status" value="1"/>
</dbReference>
<dbReference type="OrthoDB" id="1919336at2759"/>
<feature type="compositionally biased region" description="Basic and acidic residues" evidence="3">
    <location>
        <begin position="132"/>
        <end position="146"/>
    </location>
</feature>
<dbReference type="PROSITE" id="PS50118">
    <property type="entry name" value="HMG_BOX_2"/>
    <property type="match status" value="1"/>
</dbReference>